<evidence type="ECO:0000313" key="1">
    <source>
        <dbReference type="Proteomes" id="UP000694864"/>
    </source>
</evidence>
<evidence type="ECO:0000313" key="2">
    <source>
        <dbReference type="RefSeq" id="XP_010480430.1"/>
    </source>
</evidence>
<gene>
    <name evidence="2" type="primary">LOC104759171</name>
</gene>
<keyword evidence="1" id="KW-1185">Reference proteome</keyword>
<protein>
    <submittedName>
        <fullName evidence="2">Uncharacterized protein LOC104759171</fullName>
    </submittedName>
</protein>
<reference evidence="1" key="1">
    <citation type="journal article" date="2014" name="Nat. Commun.">
        <title>The emerging biofuel crop Camelina sativa retains a highly undifferentiated hexaploid genome structure.</title>
        <authorList>
            <person name="Kagale S."/>
            <person name="Koh C."/>
            <person name="Nixon J."/>
            <person name="Bollina V."/>
            <person name="Clarke W.E."/>
            <person name="Tuteja R."/>
            <person name="Spillane C."/>
            <person name="Robinson S.J."/>
            <person name="Links M.G."/>
            <person name="Clarke C."/>
            <person name="Higgins E.E."/>
            <person name="Huebert T."/>
            <person name="Sharpe A.G."/>
            <person name="Parkin I.A."/>
        </authorList>
    </citation>
    <scope>NUCLEOTIDE SEQUENCE [LARGE SCALE GENOMIC DNA]</scope>
    <source>
        <strain evidence="1">cv. DH55</strain>
    </source>
</reference>
<accession>A0ABM0X4C3</accession>
<proteinExistence type="predicted"/>
<name>A0ABM0X4C3_CAMSA</name>
<reference evidence="2" key="2">
    <citation type="submission" date="2025-08" db="UniProtKB">
        <authorList>
            <consortium name="RefSeq"/>
        </authorList>
    </citation>
    <scope>IDENTIFICATION</scope>
    <source>
        <tissue evidence="2">Leaf</tissue>
    </source>
</reference>
<dbReference type="Proteomes" id="UP000694864">
    <property type="component" value="Chromosome 17"/>
</dbReference>
<dbReference type="GeneID" id="104759171"/>
<organism evidence="1 2">
    <name type="scientific">Camelina sativa</name>
    <name type="common">False flax</name>
    <name type="synonym">Myagrum sativum</name>
    <dbReference type="NCBI Taxonomy" id="90675"/>
    <lineage>
        <taxon>Eukaryota</taxon>
        <taxon>Viridiplantae</taxon>
        <taxon>Streptophyta</taxon>
        <taxon>Embryophyta</taxon>
        <taxon>Tracheophyta</taxon>
        <taxon>Spermatophyta</taxon>
        <taxon>Magnoliopsida</taxon>
        <taxon>eudicotyledons</taxon>
        <taxon>Gunneridae</taxon>
        <taxon>Pentapetalae</taxon>
        <taxon>rosids</taxon>
        <taxon>malvids</taxon>
        <taxon>Brassicales</taxon>
        <taxon>Brassicaceae</taxon>
        <taxon>Camelineae</taxon>
        <taxon>Camelina</taxon>
    </lineage>
</organism>
<sequence length="179" mass="20860">MMNLRRTAVCSLHFWKRQMMIATPPPLTRRVMFSTGDGCSRPTGKAEMLRLMTHMYLHQIKMQKEKRGDGFTNPYLAKWAKHLTDEGNNESALEVYEWMANNKMEFSPSVLANAVELLRETRDQAAAEAFFNKIDPGFTSTDPFAKNWPAYRKIKRVHIPNTLTARKRLLVRYFDLGRF</sequence>
<dbReference type="RefSeq" id="XP_010480430.1">
    <property type="nucleotide sequence ID" value="XM_010482128.2"/>
</dbReference>